<dbReference type="AlphaFoldDB" id="A0A5P1EY01"/>
<dbReference type="InterPro" id="IPR050875">
    <property type="entry name" value="Troponin_I"/>
</dbReference>
<accession>A0A5P1EY01</accession>
<evidence type="ECO:0000259" key="8">
    <source>
        <dbReference type="Pfam" id="PF03941"/>
    </source>
</evidence>
<dbReference type="Gramene" id="ONK69381">
    <property type="protein sequence ID" value="ONK69381"/>
    <property type="gene ID" value="A4U43_C05F22260"/>
</dbReference>
<comment type="similarity">
    <text evidence="3">Belongs to the INCENP family.</text>
</comment>
<evidence type="ECO:0000256" key="3">
    <source>
        <dbReference type="ARBA" id="ARBA00010042"/>
    </source>
</evidence>
<keyword evidence="4" id="KW-0963">Cytoplasm</keyword>
<dbReference type="Pfam" id="PF03941">
    <property type="entry name" value="INCENP_ARK-bind"/>
    <property type="match status" value="1"/>
</dbReference>
<keyword evidence="5" id="KW-0206">Cytoskeleton</keyword>
<dbReference type="Proteomes" id="UP000243459">
    <property type="component" value="Chromosome 5"/>
</dbReference>
<dbReference type="GO" id="GO:0005819">
    <property type="term" value="C:spindle"/>
    <property type="evidence" value="ECO:0007669"/>
    <property type="project" value="UniProtKB-SubCell"/>
</dbReference>
<feature type="region of interest" description="Disordered" evidence="7">
    <location>
        <begin position="429"/>
        <end position="562"/>
    </location>
</feature>
<keyword evidence="10" id="KW-1185">Reference proteome</keyword>
<evidence type="ECO:0000256" key="5">
    <source>
        <dbReference type="ARBA" id="ARBA00023212"/>
    </source>
</evidence>
<feature type="domain" description="Inner centromere protein ARK-binding" evidence="8">
    <location>
        <begin position="615"/>
        <end position="667"/>
    </location>
</feature>
<evidence type="ECO:0000313" key="9">
    <source>
        <dbReference type="EMBL" id="ONK69381.1"/>
    </source>
</evidence>
<proteinExistence type="inferred from homology"/>
<feature type="region of interest" description="Disordered" evidence="7">
    <location>
        <begin position="602"/>
        <end position="627"/>
    </location>
</feature>
<evidence type="ECO:0000313" key="10">
    <source>
        <dbReference type="Proteomes" id="UP000243459"/>
    </source>
</evidence>
<feature type="compositionally biased region" description="Basic and acidic residues" evidence="7">
    <location>
        <begin position="354"/>
        <end position="368"/>
    </location>
</feature>
<evidence type="ECO:0000256" key="6">
    <source>
        <dbReference type="ARBA" id="ARBA00023242"/>
    </source>
</evidence>
<dbReference type="PANTHER" id="PTHR13738:SF1">
    <property type="entry name" value="TROPONIN I"/>
    <property type="match status" value="1"/>
</dbReference>
<feature type="compositionally biased region" description="Basic and acidic residues" evidence="7">
    <location>
        <begin position="429"/>
        <end position="475"/>
    </location>
</feature>
<protein>
    <recommendedName>
        <fullName evidence="8">Inner centromere protein ARK-binding domain-containing protein</fullName>
    </recommendedName>
</protein>
<dbReference type="PANTHER" id="PTHR13738">
    <property type="entry name" value="TROPONIN I"/>
    <property type="match status" value="1"/>
</dbReference>
<dbReference type="GO" id="GO:0005634">
    <property type="term" value="C:nucleus"/>
    <property type="evidence" value="ECO:0007669"/>
    <property type="project" value="UniProtKB-SubCell"/>
</dbReference>
<evidence type="ECO:0000256" key="4">
    <source>
        <dbReference type="ARBA" id="ARBA00022490"/>
    </source>
</evidence>
<evidence type="ECO:0000256" key="2">
    <source>
        <dbReference type="ARBA" id="ARBA00004186"/>
    </source>
</evidence>
<evidence type="ECO:0000256" key="7">
    <source>
        <dbReference type="SAM" id="MobiDB-lite"/>
    </source>
</evidence>
<dbReference type="InterPro" id="IPR005635">
    <property type="entry name" value="Inner_centromere_prot_ARK-bd"/>
</dbReference>
<keyword evidence="6" id="KW-0539">Nucleus</keyword>
<feature type="compositionally biased region" description="Basic and acidic residues" evidence="7">
    <location>
        <begin position="482"/>
        <end position="528"/>
    </location>
</feature>
<comment type="subcellular location">
    <subcellularLocation>
        <location evidence="2">Cytoplasm</location>
        <location evidence="2">Cytoskeleton</location>
        <location evidence="2">Spindle</location>
    </subcellularLocation>
    <subcellularLocation>
        <location evidence="1">Nucleus</location>
    </subcellularLocation>
</comment>
<name>A0A5P1EY01_ASPOF</name>
<dbReference type="OMA" id="FRSEMSA"/>
<gene>
    <name evidence="9" type="ORF">A4U43_C05F22260</name>
</gene>
<reference evidence="10" key="1">
    <citation type="journal article" date="2017" name="Nat. Commun.">
        <title>The asparagus genome sheds light on the origin and evolution of a young Y chromosome.</title>
        <authorList>
            <person name="Harkess A."/>
            <person name="Zhou J."/>
            <person name="Xu C."/>
            <person name="Bowers J.E."/>
            <person name="Van der Hulst R."/>
            <person name="Ayyampalayam S."/>
            <person name="Mercati F."/>
            <person name="Riccardi P."/>
            <person name="McKain M.R."/>
            <person name="Kakrana A."/>
            <person name="Tang H."/>
            <person name="Ray J."/>
            <person name="Groenendijk J."/>
            <person name="Arikit S."/>
            <person name="Mathioni S.M."/>
            <person name="Nakano M."/>
            <person name="Shan H."/>
            <person name="Telgmann-Rauber A."/>
            <person name="Kanno A."/>
            <person name="Yue Z."/>
            <person name="Chen H."/>
            <person name="Li W."/>
            <person name="Chen Y."/>
            <person name="Xu X."/>
            <person name="Zhang Y."/>
            <person name="Luo S."/>
            <person name="Chen H."/>
            <person name="Gao J."/>
            <person name="Mao Z."/>
            <person name="Pires J.C."/>
            <person name="Luo M."/>
            <person name="Kudrna D."/>
            <person name="Wing R.A."/>
            <person name="Meyers B.C."/>
            <person name="Yi K."/>
            <person name="Kong H."/>
            <person name="Lavrijsen P."/>
            <person name="Sunseri F."/>
            <person name="Falavigna A."/>
            <person name="Ye Y."/>
            <person name="Leebens-Mack J.H."/>
            <person name="Chen G."/>
        </authorList>
    </citation>
    <scope>NUCLEOTIDE SEQUENCE [LARGE SCALE GENOMIC DNA]</scope>
    <source>
        <strain evidence="10">cv. DH0086</strain>
    </source>
</reference>
<dbReference type="EMBL" id="CM007385">
    <property type="protein sequence ID" value="ONK69381.1"/>
    <property type="molecule type" value="Genomic_DNA"/>
</dbReference>
<sequence length="678" mass="77720">MKPKCLKKQPLNIKSIITRTIVRILCMKPQNVLLTLRNLLRIENCVILRRVCICIGQTYFDETMPEFEGFSIEFPSLVGDDLISNESNLPSLVRERASIFEQLYKSNHVLTPVSCTSSKYKIHKVPDVYQSLPAGLLEHINLSSFLHLNDADIRQFRESDEGNLAQSDSSFVKRTYSYSMPSSTGVDRESWKPPLTPPVVKFGQKVVSERSGASSEKVDSNPELVCFRIDENSSIENGNNGELAVSKEDIFSRKNDELTNRKALADITAKCENEPCFMSESIKVIDRDSLESVNSESYFRSEMSALSSVPKGYAGNKSKIGEKENSDFTVSKKLRKAALSLRNRSSRTKMSGKTNERSRSHGNLEKGCRPANMVSNISSFVPLVSQKQAVLPLKGRRDIKVKALEAAEAAKRLEVKKQNEREMRKAAVKLEREKAEQETIRRLEVMQKQKEEERKKKEADIAERKRLREEEGRKEKERKRRCIEETRRQKREQKGRPHAEKVEQKLEHKTSSADENEQIKKEQLEEAKGNLNSEKDDDFQHQTETELQPNSINALPDEDREGSTNIEASKFCLKSNDVQKMVIKSDDSQEVLQTRISINEETQNLQSYEMSPYKDSDDDDDGDETGREKKFIPFWARRDCLHQIIHSKQHLDPATVFCRKRSFGLNEVLPTRILRRPV</sequence>
<organism evidence="9 10">
    <name type="scientific">Asparagus officinalis</name>
    <name type="common">Garden asparagus</name>
    <dbReference type="NCBI Taxonomy" id="4686"/>
    <lineage>
        <taxon>Eukaryota</taxon>
        <taxon>Viridiplantae</taxon>
        <taxon>Streptophyta</taxon>
        <taxon>Embryophyta</taxon>
        <taxon>Tracheophyta</taxon>
        <taxon>Spermatophyta</taxon>
        <taxon>Magnoliopsida</taxon>
        <taxon>Liliopsida</taxon>
        <taxon>Asparagales</taxon>
        <taxon>Asparagaceae</taxon>
        <taxon>Asparagoideae</taxon>
        <taxon>Asparagus</taxon>
    </lineage>
</organism>
<evidence type="ECO:0000256" key="1">
    <source>
        <dbReference type="ARBA" id="ARBA00004123"/>
    </source>
</evidence>
<feature type="region of interest" description="Disordered" evidence="7">
    <location>
        <begin position="341"/>
        <end position="370"/>
    </location>
</feature>